<dbReference type="InterPro" id="IPR002059">
    <property type="entry name" value="CSP_DNA-bd"/>
</dbReference>
<dbReference type="Pfam" id="PF00313">
    <property type="entry name" value="CSD"/>
    <property type="match status" value="1"/>
</dbReference>
<gene>
    <name evidence="3" type="ORF">FHS57_002125</name>
</gene>
<name>A0A7W5ZK54_9BACT</name>
<evidence type="ECO:0000313" key="4">
    <source>
        <dbReference type="Proteomes" id="UP000541352"/>
    </source>
</evidence>
<dbReference type="EMBL" id="JACIBY010000004">
    <property type="protein sequence ID" value="MBB3838120.1"/>
    <property type="molecule type" value="Genomic_DNA"/>
</dbReference>
<organism evidence="3 4">
    <name type="scientific">Runella defluvii</name>
    <dbReference type="NCBI Taxonomy" id="370973"/>
    <lineage>
        <taxon>Bacteria</taxon>
        <taxon>Pseudomonadati</taxon>
        <taxon>Bacteroidota</taxon>
        <taxon>Cytophagia</taxon>
        <taxon>Cytophagales</taxon>
        <taxon>Spirosomataceae</taxon>
        <taxon>Runella</taxon>
    </lineage>
</organism>
<feature type="domain" description="CSD" evidence="2">
    <location>
        <begin position="85"/>
        <end position="146"/>
    </location>
</feature>
<proteinExistence type="predicted"/>
<protein>
    <submittedName>
        <fullName evidence="3">Cold shock CspA family protein</fullName>
    </submittedName>
</protein>
<evidence type="ECO:0000256" key="1">
    <source>
        <dbReference type="SAM" id="MobiDB-lite"/>
    </source>
</evidence>
<dbReference type="InterPro" id="IPR050181">
    <property type="entry name" value="Cold_shock_domain"/>
</dbReference>
<dbReference type="Proteomes" id="UP000541352">
    <property type="component" value="Unassembled WGS sequence"/>
</dbReference>
<dbReference type="SUPFAM" id="SSF50249">
    <property type="entry name" value="Nucleic acid-binding proteins"/>
    <property type="match status" value="1"/>
</dbReference>
<accession>A0A7W5ZK54</accession>
<dbReference type="GO" id="GO:0005829">
    <property type="term" value="C:cytosol"/>
    <property type="evidence" value="ECO:0007669"/>
    <property type="project" value="UniProtKB-ARBA"/>
</dbReference>
<evidence type="ECO:0000259" key="2">
    <source>
        <dbReference type="PROSITE" id="PS51857"/>
    </source>
</evidence>
<sequence length="148" mass="16885">MSGSKTTFTKKEREQKKIKKRKGKEERKEERLASSSKGKGLEDMMAYVDENGNLSSVPPSLVKKQPEKPREYSPEIQNAEEEASERIGSVHFFNEQKGYGFIKDAKTNESIFVHINELKEPVKEKDKVSFQIKMRPKGPVAVEVKKIG</sequence>
<feature type="region of interest" description="Disordered" evidence="1">
    <location>
        <begin position="1"/>
        <end position="84"/>
    </location>
</feature>
<dbReference type="CDD" id="cd04458">
    <property type="entry name" value="CSP_CDS"/>
    <property type="match status" value="1"/>
</dbReference>
<keyword evidence="4" id="KW-1185">Reference proteome</keyword>
<dbReference type="InterPro" id="IPR011129">
    <property type="entry name" value="CSD"/>
</dbReference>
<feature type="compositionally biased region" description="Basic and acidic residues" evidence="1">
    <location>
        <begin position="23"/>
        <end position="32"/>
    </location>
</feature>
<comment type="caution">
    <text evidence="3">The sequence shown here is derived from an EMBL/GenBank/DDBJ whole genome shotgun (WGS) entry which is preliminary data.</text>
</comment>
<dbReference type="RefSeq" id="WP_183973276.1">
    <property type="nucleotide sequence ID" value="NZ_JACIBY010000004.1"/>
</dbReference>
<dbReference type="AlphaFoldDB" id="A0A7W5ZK54"/>
<reference evidence="3 4" key="1">
    <citation type="submission" date="2020-08" db="EMBL/GenBank/DDBJ databases">
        <title>Genomic Encyclopedia of Type Strains, Phase IV (KMG-IV): sequencing the most valuable type-strain genomes for metagenomic binning, comparative biology and taxonomic classification.</title>
        <authorList>
            <person name="Goeker M."/>
        </authorList>
    </citation>
    <scope>NUCLEOTIDE SEQUENCE [LARGE SCALE GENOMIC DNA]</scope>
    <source>
        <strain evidence="3 4">DSM 17976</strain>
    </source>
</reference>
<dbReference type="PROSITE" id="PS51857">
    <property type="entry name" value="CSD_2"/>
    <property type="match status" value="1"/>
</dbReference>
<dbReference type="SMART" id="SM00357">
    <property type="entry name" value="CSP"/>
    <property type="match status" value="1"/>
</dbReference>
<dbReference type="GO" id="GO:0003676">
    <property type="term" value="F:nucleic acid binding"/>
    <property type="evidence" value="ECO:0007669"/>
    <property type="project" value="InterPro"/>
</dbReference>
<dbReference type="InterPro" id="IPR012340">
    <property type="entry name" value="NA-bd_OB-fold"/>
</dbReference>
<feature type="compositionally biased region" description="Basic and acidic residues" evidence="1">
    <location>
        <begin position="64"/>
        <end position="73"/>
    </location>
</feature>
<evidence type="ECO:0000313" key="3">
    <source>
        <dbReference type="EMBL" id="MBB3838120.1"/>
    </source>
</evidence>
<dbReference type="Gene3D" id="2.40.50.140">
    <property type="entry name" value="Nucleic acid-binding proteins"/>
    <property type="match status" value="1"/>
</dbReference>
<dbReference type="PANTHER" id="PTHR11544">
    <property type="entry name" value="COLD SHOCK DOMAIN CONTAINING PROTEINS"/>
    <property type="match status" value="1"/>
</dbReference>